<dbReference type="InterPro" id="IPR029069">
    <property type="entry name" value="HotDog_dom_sf"/>
</dbReference>
<dbReference type="Pfam" id="PF22817">
    <property type="entry name" value="ApeP-like"/>
    <property type="match status" value="1"/>
</dbReference>
<dbReference type="InterPro" id="IPR016776">
    <property type="entry name" value="ApeP-like_dehydratase"/>
</dbReference>
<evidence type="ECO:0008006" key="3">
    <source>
        <dbReference type="Google" id="ProtNLM"/>
    </source>
</evidence>
<gene>
    <name evidence="1" type="ORF">ACFS1K_18465</name>
</gene>
<sequence length="145" mass="15944">MNLLNKTIQEKSVIENLIPQKYPFIMVDKLHHYSETQVITGLKVLATNIFVKHGAFMAAGLIEHMAQSVALHTGYQFFLKNEAAPTGYIGAIKMANILELPKIDQELTTTATILHEILGVTLVQVQVECNGAIIATSELKTVLAN</sequence>
<keyword evidence="2" id="KW-1185">Reference proteome</keyword>
<dbReference type="Proteomes" id="UP001597532">
    <property type="component" value="Unassembled WGS sequence"/>
</dbReference>
<proteinExistence type="predicted"/>
<dbReference type="SUPFAM" id="SSF54637">
    <property type="entry name" value="Thioesterase/thiol ester dehydrase-isomerase"/>
    <property type="match status" value="1"/>
</dbReference>
<evidence type="ECO:0000313" key="2">
    <source>
        <dbReference type="Proteomes" id="UP001597532"/>
    </source>
</evidence>
<name>A0ABW5VLD9_9FLAO</name>
<evidence type="ECO:0000313" key="1">
    <source>
        <dbReference type="EMBL" id="MFD2791759.1"/>
    </source>
</evidence>
<reference evidence="2" key="1">
    <citation type="journal article" date="2019" name="Int. J. Syst. Evol. Microbiol.">
        <title>The Global Catalogue of Microorganisms (GCM) 10K type strain sequencing project: providing services to taxonomists for standard genome sequencing and annotation.</title>
        <authorList>
            <consortium name="The Broad Institute Genomics Platform"/>
            <consortium name="The Broad Institute Genome Sequencing Center for Infectious Disease"/>
            <person name="Wu L."/>
            <person name="Ma J."/>
        </authorList>
    </citation>
    <scope>NUCLEOTIDE SEQUENCE [LARGE SCALE GENOMIC DNA]</scope>
    <source>
        <strain evidence="2">KCTC 52924</strain>
    </source>
</reference>
<dbReference type="Gene3D" id="3.10.129.10">
    <property type="entry name" value="Hotdog Thioesterase"/>
    <property type="match status" value="1"/>
</dbReference>
<organism evidence="1 2">
    <name type="scientific">Arenibacter antarcticus</name>
    <dbReference type="NCBI Taxonomy" id="2040469"/>
    <lineage>
        <taxon>Bacteria</taxon>
        <taxon>Pseudomonadati</taxon>
        <taxon>Bacteroidota</taxon>
        <taxon>Flavobacteriia</taxon>
        <taxon>Flavobacteriales</taxon>
        <taxon>Flavobacteriaceae</taxon>
        <taxon>Arenibacter</taxon>
    </lineage>
</organism>
<comment type="caution">
    <text evidence="1">The sequence shown here is derived from an EMBL/GenBank/DDBJ whole genome shotgun (WGS) entry which is preliminary data.</text>
</comment>
<protein>
    <recommendedName>
        <fullName evidence="3">3-hydroxymyristoyl/3-hydroxydecanoyl-(Acyl carrier protein) dehydratase</fullName>
    </recommendedName>
</protein>
<dbReference type="RefSeq" id="WP_251808629.1">
    <property type="nucleotide sequence ID" value="NZ_CP166679.1"/>
</dbReference>
<dbReference type="EMBL" id="JBHUOK010000034">
    <property type="protein sequence ID" value="MFD2791759.1"/>
    <property type="molecule type" value="Genomic_DNA"/>
</dbReference>
<accession>A0ABW5VLD9</accession>